<feature type="transmembrane region" description="Helical" evidence="6">
    <location>
        <begin position="139"/>
        <end position="160"/>
    </location>
</feature>
<keyword evidence="5 6" id="KW-0472">Membrane</keyword>
<evidence type="ECO:0000256" key="4">
    <source>
        <dbReference type="ARBA" id="ARBA00022989"/>
    </source>
</evidence>
<dbReference type="GeneID" id="43601488"/>
<accession>A0A370TEX9</accession>
<comment type="caution">
    <text evidence="7">The sequence shown here is derived from an EMBL/GenBank/DDBJ whole genome shotgun (WGS) entry which is preliminary data.</text>
</comment>
<keyword evidence="8" id="KW-1185">Reference proteome</keyword>
<reference evidence="7 8" key="1">
    <citation type="journal article" date="2018" name="IMA Fungus">
        <title>IMA Genome-F 9: Draft genome sequence of Annulohypoxylon stygium, Aspergillus mulundensis, Berkeleyomyces basicola (syn. Thielaviopsis basicola), Ceratocystis smalleyi, two Cercospora beticola strains, Coleophoma cylindrospora, Fusarium fracticaudum, Phialophora cf. hyalina, and Morchella septimelata.</title>
        <authorList>
            <person name="Wingfield B.D."/>
            <person name="Bills G.F."/>
            <person name="Dong Y."/>
            <person name="Huang W."/>
            <person name="Nel W.J."/>
            <person name="Swalarsk-Parry B.S."/>
            <person name="Vaghefi N."/>
            <person name="Wilken P.M."/>
            <person name="An Z."/>
            <person name="de Beer Z.W."/>
            <person name="De Vos L."/>
            <person name="Chen L."/>
            <person name="Duong T.A."/>
            <person name="Gao Y."/>
            <person name="Hammerbacher A."/>
            <person name="Kikkert J.R."/>
            <person name="Li Y."/>
            <person name="Li H."/>
            <person name="Li K."/>
            <person name="Li Q."/>
            <person name="Liu X."/>
            <person name="Ma X."/>
            <person name="Naidoo K."/>
            <person name="Pethybridge S.J."/>
            <person name="Sun J."/>
            <person name="Steenkamp E.T."/>
            <person name="van der Nest M.A."/>
            <person name="van Wyk S."/>
            <person name="Wingfield M.J."/>
            <person name="Xiong C."/>
            <person name="Yue Q."/>
            <person name="Zhang X."/>
        </authorList>
    </citation>
    <scope>NUCLEOTIDE SEQUENCE [LARGE SCALE GENOMIC DNA]</scope>
    <source>
        <strain evidence="7 8">BP 5553</strain>
    </source>
</reference>
<feature type="transmembrane region" description="Helical" evidence="6">
    <location>
        <begin position="108"/>
        <end position="127"/>
    </location>
</feature>
<dbReference type="RefSeq" id="XP_031866693.1">
    <property type="nucleotide sequence ID" value="XM_032017262.1"/>
</dbReference>
<comment type="similarity">
    <text evidence="2 6">Belongs to the peroxisomal membrane protein PXMP2/4 family.</text>
</comment>
<keyword evidence="3 6" id="KW-0812">Transmembrane</keyword>
<dbReference type="OrthoDB" id="10267969at2759"/>
<dbReference type="Proteomes" id="UP000254866">
    <property type="component" value="Unassembled WGS sequence"/>
</dbReference>
<dbReference type="PANTHER" id="PTHR11266:SF80">
    <property type="entry name" value="PEROXISOMAL MEMBRANE PROTEIN 2"/>
    <property type="match status" value="1"/>
</dbReference>
<comment type="subcellular location">
    <subcellularLocation>
        <location evidence="1">Membrane</location>
        <topology evidence="1">Multi-pass membrane protein</topology>
    </subcellularLocation>
</comment>
<evidence type="ECO:0000313" key="7">
    <source>
        <dbReference type="EMBL" id="RDL33200.1"/>
    </source>
</evidence>
<dbReference type="AlphaFoldDB" id="A0A370TEX9"/>
<proteinExistence type="inferred from homology"/>
<evidence type="ECO:0000256" key="3">
    <source>
        <dbReference type="ARBA" id="ARBA00022692"/>
    </source>
</evidence>
<gene>
    <name evidence="7" type="ORF">BP5553_08639</name>
</gene>
<dbReference type="STRING" id="2656787.A0A370TEX9"/>
<dbReference type="InterPro" id="IPR007248">
    <property type="entry name" value="Mpv17_PMP22"/>
</dbReference>
<keyword evidence="4 6" id="KW-1133">Transmembrane helix</keyword>
<dbReference type="Pfam" id="PF04117">
    <property type="entry name" value="Mpv17_PMP22"/>
    <property type="match status" value="1"/>
</dbReference>
<evidence type="ECO:0000313" key="8">
    <source>
        <dbReference type="Proteomes" id="UP000254866"/>
    </source>
</evidence>
<evidence type="ECO:0000256" key="5">
    <source>
        <dbReference type="ARBA" id="ARBA00023136"/>
    </source>
</evidence>
<organism evidence="7 8">
    <name type="scientific">Venustampulla echinocandica</name>
    <dbReference type="NCBI Taxonomy" id="2656787"/>
    <lineage>
        <taxon>Eukaryota</taxon>
        <taxon>Fungi</taxon>
        <taxon>Dikarya</taxon>
        <taxon>Ascomycota</taxon>
        <taxon>Pezizomycotina</taxon>
        <taxon>Leotiomycetes</taxon>
        <taxon>Helotiales</taxon>
        <taxon>Pleuroascaceae</taxon>
        <taxon>Venustampulla</taxon>
    </lineage>
</organism>
<dbReference type="GO" id="GO:0005778">
    <property type="term" value="C:peroxisomal membrane"/>
    <property type="evidence" value="ECO:0007669"/>
    <property type="project" value="TreeGrafter"/>
</dbReference>
<dbReference type="EMBL" id="NPIC01000009">
    <property type="protein sequence ID" value="RDL33200.1"/>
    <property type="molecule type" value="Genomic_DNA"/>
</dbReference>
<evidence type="ECO:0000256" key="6">
    <source>
        <dbReference type="RuleBase" id="RU363053"/>
    </source>
</evidence>
<name>A0A370TEX9_9HELO</name>
<sequence length="187" mass="20842">MATGVPILDTTLQAALMSAASNVVAQSLAIYQHKDFSAIDSAAFVYFTVFALLSTPPNFLWQEWLENSFPAIKKKNVGNLDKGLVPSQKGDRLSVSNTAIKFLLDQSLGAGVNTMLFIVVMGMFKGLEWAQILDTLQRDFWQMILASYKVWPFVCLLNLVVVPFEYRMLVGNTVGFGWSVYLSLFQL</sequence>
<protein>
    <submittedName>
        <fullName evidence="7">Uncharacterized protein</fullName>
    </submittedName>
</protein>
<evidence type="ECO:0000256" key="1">
    <source>
        <dbReference type="ARBA" id="ARBA00004141"/>
    </source>
</evidence>
<dbReference type="PANTHER" id="PTHR11266">
    <property type="entry name" value="PEROXISOMAL MEMBRANE PROTEIN 2, PXMP2 MPV17"/>
    <property type="match status" value="1"/>
</dbReference>
<evidence type="ECO:0000256" key="2">
    <source>
        <dbReference type="ARBA" id="ARBA00006824"/>
    </source>
</evidence>